<feature type="region of interest" description="Disordered" evidence="6">
    <location>
        <begin position="555"/>
        <end position="580"/>
    </location>
</feature>
<keyword evidence="2 5" id="KW-0853">WD repeat</keyword>
<comment type="subcellular location">
    <subcellularLocation>
        <location evidence="1">Nucleus</location>
    </subcellularLocation>
</comment>
<feature type="repeat" description="WD" evidence="5">
    <location>
        <begin position="311"/>
        <end position="352"/>
    </location>
</feature>
<proteinExistence type="predicted"/>
<evidence type="ECO:0000313" key="8">
    <source>
        <dbReference type="Proteomes" id="UP001527925"/>
    </source>
</evidence>
<dbReference type="EMBL" id="JADGIZ020000045">
    <property type="protein sequence ID" value="KAL2913556.1"/>
    <property type="molecule type" value="Genomic_DNA"/>
</dbReference>
<dbReference type="Gene3D" id="2.130.10.10">
    <property type="entry name" value="YVTN repeat-like/Quinoprotein amine dehydrogenase"/>
    <property type="match status" value="1"/>
</dbReference>
<dbReference type="PRINTS" id="PR00320">
    <property type="entry name" value="GPROTEINBRPT"/>
</dbReference>
<sequence length="638" mass="69183">MDDFFVADPAAADPDARLSSAQRKRNRAAMLAAQRMGGARAAPATRARRPQKAQGTGRLVRARPDSNDDDDGDDDDDDDDGVDDLDLEGSGDDDAAGSGEDEDADLKETPAQKRLRLAKRYLAKVREDVEQINEGEIDAAEIDRELIADRLRNDILDSAGKLFHRIADKYANLNVAATTRIFRPGKKGHQLSITGVAFSAPAPAVVAGAATGIQATSGRPPMYIFSVSKDAMIVKWDFWTGHKLHVRSGNLKPTKKLVKAMGKKAIQGGEGHSDNILALDVSSDGKFVATGGLDKSIHIWSGVDDTHLAEFKQHRDAVTGLKFRRGHNELYSTSYDRSVKVWNADELSYVETLFGHQDQITSVDALARERCVTAGARDRTVRLWKIPEESQLVFRAGGGVSVSEDLVVMDDLVKRDRRREKQETFAGGVVDVVALIDEEHFVSGSDSGAISLWNVTKKKPFFTRLKAHGPSTRVIVNGNDTLTAAEPSDSCNWITALASMPYSDLFASGSCDGYVKLWKVAEGKRHFVLLNAIPVTGFVNSLAFFEAPLAAAPQTGANDAKKSGGDGDDDGKGKDGKPLSGVAARIRAKERAKLEADAVRKTLHLAIGTGQEHRLGRWWRVKDARNQIVVVGLAPSEA</sequence>
<accession>A0ABR4N207</accession>
<feature type="compositionally biased region" description="Acidic residues" evidence="6">
    <location>
        <begin position="67"/>
        <end position="105"/>
    </location>
</feature>
<evidence type="ECO:0000313" key="7">
    <source>
        <dbReference type="EMBL" id="KAL2913556.1"/>
    </source>
</evidence>
<dbReference type="InterPro" id="IPR020472">
    <property type="entry name" value="WD40_PAC1"/>
</dbReference>
<dbReference type="SMART" id="SM00320">
    <property type="entry name" value="WD40"/>
    <property type="match status" value="6"/>
</dbReference>
<evidence type="ECO:0000256" key="3">
    <source>
        <dbReference type="ARBA" id="ARBA00022737"/>
    </source>
</evidence>
<feature type="repeat" description="WD" evidence="5">
    <location>
        <begin position="494"/>
        <end position="528"/>
    </location>
</feature>
<feature type="region of interest" description="Disordered" evidence="6">
    <location>
        <begin position="1"/>
        <end position="110"/>
    </location>
</feature>
<dbReference type="CDD" id="cd00200">
    <property type="entry name" value="WD40"/>
    <property type="match status" value="1"/>
</dbReference>
<evidence type="ECO:0000256" key="2">
    <source>
        <dbReference type="ARBA" id="ARBA00022574"/>
    </source>
</evidence>
<organism evidence="7 8">
    <name type="scientific">Polyrhizophydium stewartii</name>
    <dbReference type="NCBI Taxonomy" id="2732419"/>
    <lineage>
        <taxon>Eukaryota</taxon>
        <taxon>Fungi</taxon>
        <taxon>Fungi incertae sedis</taxon>
        <taxon>Chytridiomycota</taxon>
        <taxon>Chytridiomycota incertae sedis</taxon>
        <taxon>Chytridiomycetes</taxon>
        <taxon>Rhizophydiales</taxon>
        <taxon>Rhizophydiales incertae sedis</taxon>
        <taxon>Polyrhizophydium</taxon>
    </lineage>
</organism>
<evidence type="ECO:0000256" key="4">
    <source>
        <dbReference type="ARBA" id="ARBA00023242"/>
    </source>
</evidence>
<protein>
    <submittedName>
        <fullName evidence="7">Pre-rRNA processing protein</fullName>
    </submittedName>
</protein>
<dbReference type="PANTHER" id="PTHR19865:SF0">
    <property type="entry name" value="U3 SMALL NUCLEOLAR RNA-INTERACTING PROTEIN 2"/>
    <property type="match status" value="1"/>
</dbReference>
<dbReference type="Pfam" id="PF00400">
    <property type="entry name" value="WD40"/>
    <property type="match status" value="4"/>
</dbReference>
<keyword evidence="3" id="KW-0677">Repeat</keyword>
<feature type="repeat" description="WD" evidence="5">
    <location>
        <begin position="353"/>
        <end position="394"/>
    </location>
</feature>
<reference evidence="7 8" key="1">
    <citation type="submission" date="2023-09" db="EMBL/GenBank/DDBJ databases">
        <title>Pangenome analysis of Batrachochytrium dendrobatidis and related Chytrids.</title>
        <authorList>
            <person name="Yacoub M.N."/>
            <person name="Stajich J.E."/>
            <person name="James T.Y."/>
        </authorList>
    </citation>
    <scope>NUCLEOTIDE SEQUENCE [LARGE SCALE GENOMIC DNA]</scope>
    <source>
        <strain evidence="7 8">JEL0888</strain>
    </source>
</reference>
<comment type="caution">
    <text evidence="7">The sequence shown here is derived from an EMBL/GenBank/DDBJ whole genome shotgun (WGS) entry which is preliminary data.</text>
</comment>
<feature type="compositionally biased region" description="Low complexity" evidence="6">
    <location>
        <begin position="35"/>
        <end position="45"/>
    </location>
</feature>
<dbReference type="Proteomes" id="UP001527925">
    <property type="component" value="Unassembled WGS sequence"/>
</dbReference>
<name>A0ABR4N207_9FUNG</name>
<keyword evidence="4" id="KW-0539">Nucleus</keyword>
<dbReference type="PROSITE" id="PS50294">
    <property type="entry name" value="WD_REPEATS_REGION"/>
    <property type="match status" value="3"/>
</dbReference>
<evidence type="ECO:0000256" key="5">
    <source>
        <dbReference type="PROSITE-ProRule" id="PRU00221"/>
    </source>
</evidence>
<feature type="compositionally biased region" description="Basic and acidic residues" evidence="6">
    <location>
        <begin position="559"/>
        <end position="577"/>
    </location>
</feature>
<dbReference type="SUPFAM" id="SSF50978">
    <property type="entry name" value="WD40 repeat-like"/>
    <property type="match status" value="1"/>
</dbReference>
<dbReference type="InterPro" id="IPR036322">
    <property type="entry name" value="WD40_repeat_dom_sf"/>
</dbReference>
<keyword evidence="8" id="KW-1185">Reference proteome</keyword>
<dbReference type="InterPro" id="IPR039241">
    <property type="entry name" value="Rrp9-like"/>
</dbReference>
<evidence type="ECO:0000256" key="1">
    <source>
        <dbReference type="ARBA" id="ARBA00004123"/>
    </source>
</evidence>
<dbReference type="PANTHER" id="PTHR19865">
    <property type="entry name" value="U3 SMALL NUCLEOLAR RNA INTERACTING PROTEIN 2"/>
    <property type="match status" value="1"/>
</dbReference>
<feature type="repeat" description="WD" evidence="5">
    <location>
        <begin position="269"/>
        <end position="301"/>
    </location>
</feature>
<dbReference type="InterPro" id="IPR015943">
    <property type="entry name" value="WD40/YVTN_repeat-like_dom_sf"/>
</dbReference>
<evidence type="ECO:0000256" key="6">
    <source>
        <dbReference type="SAM" id="MobiDB-lite"/>
    </source>
</evidence>
<dbReference type="InterPro" id="IPR001680">
    <property type="entry name" value="WD40_rpt"/>
</dbReference>
<dbReference type="PROSITE" id="PS50082">
    <property type="entry name" value="WD_REPEATS_2"/>
    <property type="match status" value="4"/>
</dbReference>
<gene>
    <name evidence="7" type="primary">RRP9</name>
    <name evidence="7" type="ORF">HK105_207016</name>
</gene>
<feature type="compositionally biased region" description="Low complexity" evidence="6">
    <location>
        <begin position="1"/>
        <end position="13"/>
    </location>
</feature>